<keyword evidence="2" id="KW-1185">Reference proteome</keyword>
<name>A0A4C1ZJ87_EUMVA</name>
<accession>A0A4C1ZJ87</accession>
<protein>
    <submittedName>
        <fullName evidence="1">Uncharacterized protein</fullName>
    </submittedName>
</protein>
<evidence type="ECO:0000313" key="1">
    <source>
        <dbReference type="EMBL" id="GBP88921.1"/>
    </source>
</evidence>
<reference evidence="1 2" key="1">
    <citation type="journal article" date="2019" name="Commun. Biol.">
        <title>The bagworm genome reveals a unique fibroin gene that provides high tensile strength.</title>
        <authorList>
            <person name="Kono N."/>
            <person name="Nakamura H."/>
            <person name="Ohtoshi R."/>
            <person name="Tomita M."/>
            <person name="Numata K."/>
            <person name="Arakawa K."/>
        </authorList>
    </citation>
    <scope>NUCLEOTIDE SEQUENCE [LARGE SCALE GENOMIC DNA]</scope>
</reference>
<proteinExistence type="predicted"/>
<evidence type="ECO:0000313" key="2">
    <source>
        <dbReference type="Proteomes" id="UP000299102"/>
    </source>
</evidence>
<dbReference type="Proteomes" id="UP000299102">
    <property type="component" value="Unassembled WGS sequence"/>
</dbReference>
<dbReference type="EMBL" id="BGZK01001966">
    <property type="protein sequence ID" value="GBP88921.1"/>
    <property type="molecule type" value="Genomic_DNA"/>
</dbReference>
<organism evidence="1 2">
    <name type="scientific">Eumeta variegata</name>
    <name type="common">Bagworm moth</name>
    <name type="synonym">Eumeta japonica</name>
    <dbReference type="NCBI Taxonomy" id="151549"/>
    <lineage>
        <taxon>Eukaryota</taxon>
        <taxon>Metazoa</taxon>
        <taxon>Ecdysozoa</taxon>
        <taxon>Arthropoda</taxon>
        <taxon>Hexapoda</taxon>
        <taxon>Insecta</taxon>
        <taxon>Pterygota</taxon>
        <taxon>Neoptera</taxon>
        <taxon>Endopterygota</taxon>
        <taxon>Lepidoptera</taxon>
        <taxon>Glossata</taxon>
        <taxon>Ditrysia</taxon>
        <taxon>Tineoidea</taxon>
        <taxon>Psychidae</taxon>
        <taxon>Oiketicinae</taxon>
        <taxon>Eumeta</taxon>
    </lineage>
</organism>
<sequence>MTIKFPPLLVQKGDHDACVTSCTEAALITHSSVTCWNGSGKGARGCECTLRNLYIVDGPFNRNKPAAARAPRAAGSITAACTTFTAVVLEFSIKLKTDDSGADCVNSEPWTTFTLTEALRNPEEARARTPPRRGRAATAGGRPNICGLCRHVREGRPSDNAGQRKPLQIYELNTLSFDSNSSSNLI</sequence>
<comment type="caution">
    <text evidence="1">The sequence shown here is derived from an EMBL/GenBank/DDBJ whole genome shotgun (WGS) entry which is preliminary data.</text>
</comment>
<gene>
    <name evidence="1" type="ORF">EVAR_64340_1</name>
</gene>
<dbReference type="AlphaFoldDB" id="A0A4C1ZJ87"/>